<evidence type="ECO:0000313" key="7">
    <source>
        <dbReference type="EMBL" id="RIX49428.1"/>
    </source>
</evidence>
<proteinExistence type="predicted"/>
<dbReference type="Proteomes" id="UP000266482">
    <property type="component" value="Unassembled WGS sequence"/>
</dbReference>
<keyword evidence="3" id="KW-0560">Oxidoreductase</keyword>
<keyword evidence="4" id="KW-0408">Iron</keyword>
<keyword evidence="6" id="KW-0472">Membrane</keyword>
<gene>
    <name evidence="7" type="ORF">D3P08_22740</name>
</gene>
<dbReference type="PANTHER" id="PTHR43498">
    <property type="entry name" value="FERREDOXIN:COB-COM HETERODISULFIDE REDUCTASE SUBUNIT A"/>
    <property type="match status" value="1"/>
</dbReference>
<dbReference type="Gene3D" id="3.50.50.60">
    <property type="entry name" value="FAD/NAD(P)-binding domain"/>
    <property type="match status" value="1"/>
</dbReference>
<protein>
    <submittedName>
        <fullName evidence="7">FAD-dependent oxidoreductase</fullName>
    </submittedName>
</protein>
<evidence type="ECO:0000256" key="5">
    <source>
        <dbReference type="ARBA" id="ARBA00023014"/>
    </source>
</evidence>
<dbReference type="EMBL" id="QXQA01000018">
    <property type="protein sequence ID" value="RIX49428.1"/>
    <property type="molecule type" value="Genomic_DNA"/>
</dbReference>
<evidence type="ECO:0000256" key="3">
    <source>
        <dbReference type="ARBA" id="ARBA00023002"/>
    </source>
</evidence>
<dbReference type="InterPro" id="IPR036188">
    <property type="entry name" value="FAD/NAD-bd_sf"/>
</dbReference>
<dbReference type="AlphaFoldDB" id="A0A3A1UMW1"/>
<keyword evidence="1" id="KW-0004">4Fe-4S</keyword>
<keyword evidence="5" id="KW-0411">Iron-sulfur</keyword>
<dbReference type="GO" id="GO:0016491">
    <property type="term" value="F:oxidoreductase activity"/>
    <property type="evidence" value="ECO:0007669"/>
    <property type="project" value="UniProtKB-KW"/>
</dbReference>
<evidence type="ECO:0000256" key="1">
    <source>
        <dbReference type="ARBA" id="ARBA00022485"/>
    </source>
</evidence>
<reference evidence="7 8" key="1">
    <citation type="submission" date="2018-09" db="EMBL/GenBank/DDBJ databases">
        <title>Paenibacillus aracenensis nov. sp. isolated from a cave in southern Spain.</title>
        <authorList>
            <person name="Jurado V."/>
            <person name="Gutierrez-Patricio S."/>
            <person name="Gonzalez-Pimentel J.L."/>
            <person name="Miller A.Z."/>
            <person name="Laiz L."/>
            <person name="Saiz-Jimenez C."/>
        </authorList>
    </citation>
    <scope>NUCLEOTIDE SEQUENCE [LARGE SCALE GENOMIC DNA]</scope>
    <source>
        <strain evidence="7 8">DSM 22867</strain>
    </source>
</reference>
<dbReference type="InterPro" id="IPR039650">
    <property type="entry name" value="HdrA-like"/>
</dbReference>
<comment type="caution">
    <text evidence="7">The sequence shown here is derived from an EMBL/GenBank/DDBJ whole genome shotgun (WGS) entry which is preliminary data.</text>
</comment>
<organism evidence="7 8">
    <name type="scientific">Paenibacillus nanensis</name>
    <dbReference type="NCBI Taxonomy" id="393251"/>
    <lineage>
        <taxon>Bacteria</taxon>
        <taxon>Bacillati</taxon>
        <taxon>Bacillota</taxon>
        <taxon>Bacilli</taxon>
        <taxon>Bacillales</taxon>
        <taxon>Paenibacillaceae</taxon>
        <taxon>Paenibacillus</taxon>
    </lineage>
</organism>
<dbReference type="SUPFAM" id="SSF51905">
    <property type="entry name" value="FAD/NAD(P)-binding domain"/>
    <property type="match status" value="1"/>
</dbReference>
<dbReference type="OrthoDB" id="9777740at2"/>
<keyword evidence="6" id="KW-0812">Transmembrane</keyword>
<sequence length="638" mass="70279">MNCLLQRKSKAAITWLTAAVILLILAGAGLWAWRGGAWRFAQSGQVPLPKLEQEARYSERYDVIVAGTDPEGVAAALSAARHGLDVLLVDGKGRDRLGGLITLGWLNSLDLNFAPASARPSGEREFLNKGIFQEWYDQLGGTSIDVVEAAAALHRMVADEPRIHVHMGVQSMKPMMNGRDVVGMIIVDEESVERSIGASAVIDATQDGDIAALAGVPYTVGREDLGNPEARMAVTLVFKMSGVTDTIWKSFGEREDTGIDKKSAWGFLDARLYESTDPDRVALRGLNIGRQNDDSILINAMHLFGIDPLDPKSVEEGMKLGKEEAPRIAAYLKKQFKEMEKLEYAGTAPELYIRESRHIRGEYRLTMADVMENRDFWDAIAYGSYDVDIQRLSREDTGAIMMSPLQYGVPFRSLVPLDVNRLLVVGRAASFDSLPHGSARVVPLGMATGEAAGAAAKLAISNGMSFRELSRSKEAIEELRAMLTKAGMDLTYYATEKPEYRKHPAYKALLAAVSMNMTIGGYDNNRWDLDGPVSPKSFRNMMKRLKTMHPAYFKGSYINAAPIIEDKDTLSLDEAAHGLCLMAGVETAPRKAVSLLLKRGWVSSPVVQSMKNKQKMTNGDTFMLIRDMMEFYAGTVYE</sequence>
<accession>A0A3A1UMW1</accession>
<feature type="transmembrane region" description="Helical" evidence="6">
    <location>
        <begin position="12"/>
        <end position="33"/>
    </location>
</feature>
<dbReference type="GO" id="GO:0046872">
    <property type="term" value="F:metal ion binding"/>
    <property type="evidence" value="ECO:0007669"/>
    <property type="project" value="UniProtKB-KW"/>
</dbReference>
<keyword evidence="8" id="KW-1185">Reference proteome</keyword>
<dbReference type="RefSeq" id="WP_119602471.1">
    <property type="nucleotide sequence ID" value="NZ_QXQA01000018.1"/>
</dbReference>
<keyword evidence="6" id="KW-1133">Transmembrane helix</keyword>
<evidence type="ECO:0000313" key="8">
    <source>
        <dbReference type="Proteomes" id="UP000266482"/>
    </source>
</evidence>
<evidence type="ECO:0000256" key="4">
    <source>
        <dbReference type="ARBA" id="ARBA00023004"/>
    </source>
</evidence>
<keyword evidence="2" id="KW-0479">Metal-binding</keyword>
<dbReference type="GO" id="GO:0051539">
    <property type="term" value="F:4 iron, 4 sulfur cluster binding"/>
    <property type="evidence" value="ECO:0007669"/>
    <property type="project" value="UniProtKB-KW"/>
</dbReference>
<dbReference type="Pfam" id="PF12831">
    <property type="entry name" value="FAD_oxidored"/>
    <property type="match status" value="1"/>
</dbReference>
<dbReference type="PANTHER" id="PTHR43498:SF1">
    <property type="entry name" value="COB--COM HETERODISULFIDE REDUCTASE IRON-SULFUR SUBUNIT A"/>
    <property type="match status" value="1"/>
</dbReference>
<evidence type="ECO:0000256" key="2">
    <source>
        <dbReference type="ARBA" id="ARBA00022723"/>
    </source>
</evidence>
<evidence type="ECO:0000256" key="6">
    <source>
        <dbReference type="SAM" id="Phobius"/>
    </source>
</evidence>
<name>A0A3A1UMW1_9BACL</name>